<evidence type="ECO:0000256" key="3">
    <source>
        <dbReference type="ARBA" id="ARBA00012856"/>
    </source>
</evidence>
<dbReference type="InterPro" id="IPR024072">
    <property type="entry name" value="DHFR-like_dom_sf"/>
</dbReference>
<proteinExistence type="inferred from homology"/>
<sequence>MISIVVAMDRNRVIGKENRLPWHLPADLKHFKNLTMGHVIVMGRKTHEAIGHPLPGRTNVVLTQNPDYRAEECVVLHSVDEVLTRFKGEPIDVIGGAQIIKLFLPYVDTLHLTIIEASFEGDVYFPEIDITEWKLVSKQKGIKDEKNPYDYYFLTYKKQPDRLVT</sequence>
<name>A0A511VD44_9BACL</name>
<dbReference type="EMBL" id="BJXX01000230">
    <property type="protein sequence ID" value="GEN36785.1"/>
    <property type="molecule type" value="Genomic_DNA"/>
</dbReference>
<keyword evidence="4 7" id="KW-0554">One-carbon metabolism</keyword>
<evidence type="ECO:0000256" key="6">
    <source>
        <dbReference type="ARBA" id="ARBA00023002"/>
    </source>
</evidence>
<dbReference type="PROSITE" id="PS51330">
    <property type="entry name" value="DHFR_2"/>
    <property type="match status" value="1"/>
</dbReference>
<dbReference type="PIRSF" id="PIRSF000194">
    <property type="entry name" value="DHFR"/>
    <property type="match status" value="1"/>
</dbReference>
<dbReference type="CDD" id="cd00209">
    <property type="entry name" value="DHFR"/>
    <property type="match status" value="1"/>
</dbReference>
<dbReference type="EC" id="1.5.1.3" evidence="3 7"/>
<dbReference type="RefSeq" id="WP_146812411.1">
    <property type="nucleotide sequence ID" value="NZ_BJXX01000230.1"/>
</dbReference>
<dbReference type="InterPro" id="IPR017925">
    <property type="entry name" value="DHFR_CS"/>
</dbReference>
<dbReference type="GO" id="GO:0006730">
    <property type="term" value="P:one-carbon metabolic process"/>
    <property type="evidence" value="ECO:0007669"/>
    <property type="project" value="UniProtKB-KW"/>
</dbReference>
<gene>
    <name evidence="10" type="ORF">ADA01nite_42450</name>
</gene>
<accession>A0A511VD44</accession>
<dbReference type="InterPro" id="IPR001796">
    <property type="entry name" value="DHFR_dom"/>
</dbReference>
<dbReference type="Gene3D" id="3.40.430.10">
    <property type="entry name" value="Dihydrofolate Reductase, subunit A"/>
    <property type="match status" value="1"/>
</dbReference>
<dbReference type="PANTHER" id="PTHR48069">
    <property type="entry name" value="DIHYDROFOLATE REDUCTASE"/>
    <property type="match status" value="1"/>
</dbReference>
<comment type="function">
    <text evidence="7">Key enzyme in folate metabolism. Catalyzes an essential reaction for de novo glycine and purine synthesis, and for DNA precursor synthesis.</text>
</comment>
<evidence type="ECO:0000256" key="7">
    <source>
        <dbReference type="PIRNR" id="PIRNR000194"/>
    </source>
</evidence>
<dbReference type="FunFam" id="3.40.430.10:FF:000009">
    <property type="entry name" value="Dihydrofolate reductase"/>
    <property type="match status" value="1"/>
</dbReference>
<keyword evidence="11" id="KW-1185">Reference proteome</keyword>
<protein>
    <recommendedName>
        <fullName evidence="3 7">Dihydrofolate reductase</fullName>
        <ecNumber evidence="3 7">1.5.1.3</ecNumber>
    </recommendedName>
</protein>
<dbReference type="OrthoDB" id="9804315at2"/>
<evidence type="ECO:0000256" key="8">
    <source>
        <dbReference type="RuleBase" id="RU004474"/>
    </source>
</evidence>
<evidence type="ECO:0000256" key="4">
    <source>
        <dbReference type="ARBA" id="ARBA00022563"/>
    </source>
</evidence>
<dbReference type="GO" id="GO:0046655">
    <property type="term" value="P:folic acid metabolic process"/>
    <property type="evidence" value="ECO:0007669"/>
    <property type="project" value="TreeGrafter"/>
</dbReference>
<comment type="similarity">
    <text evidence="2 7 8">Belongs to the dihydrofolate reductase family.</text>
</comment>
<keyword evidence="5 7" id="KW-0521">NADP</keyword>
<dbReference type="Pfam" id="PF00186">
    <property type="entry name" value="DHFR_1"/>
    <property type="match status" value="1"/>
</dbReference>
<comment type="caution">
    <text evidence="10">The sequence shown here is derived from an EMBL/GenBank/DDBJ whole genome shotgun (WGS) entry which is preliminary data.</text>
</comment>
<dbReference type="GO" id="GO:0005829">
    <property type="term" value="C:cytosol"/>
    <property type="evidence" value="ECO:0007669"/>
    <property type="project" value="TreeGrafter"/>
</dbReference>
<evidence type="ECO:0000256" key="2">
    <source>
        <dbReference type="ARBA" id="ARBA00009539"/>
    </source>
</evidence>
<evidence type="ECO:0000313" key="11">
    <source>
        <dbReference type="Proteomes" id="UP000321157"/>
    </source>
</evidence>
<dbReference type="Proteomes" id="UP000321157">
    <property type="component" value="Unassembled WGS sequence"/>
</dbReference>
<evidence type="ECO:0000313" key="10">
    <source>
        <dbReference type="EMBL" id="GEN36785.1"/>
    </source>
</evidence>
<dbReference type="PANTHER" id="PTHR48069:SF3">
    <property type="entry name" value="DIHYDROFOLATE REDUCTASE"/>
    <property type="match status" value="1"/>
</dbReference>
<evidence type="ECO:0000259" key="9">
    <source>
        <dbReference type="PROSITE" id="PS51330"/>
    </source>
</evidence>
<dbReference type="InterPro" id="IPR012259">
    <property type="entry name" value="DHFR"/>
</dbReference>
<dbReference type="GO" id="GO:0050661">
    <property type="term" value="F:NADP binding"/>
    <property type="evidence" value="ECO:0007669"/>
    <property type="project" value="InterPro"/>
</dbReference>
<evidence type="ECO:0000256" key="5">
    <source>
        <dbReference type="ARBA" id="ARBA00022857"/>
    </source>
</evidence>
<dbReference type="PROSITE" id="PS00075">
    <property type="entry name" value="DHFR_1"/>
    <property type="match status" value="1"/>
</dbReference>
<reference evidence="10 11" key="1">
    <citation type="submission" date="2019-07" db="EMBL/GenBank/DDBJ databases">
        <title>Whole genome shotgun sequence of Aneurinibacillus danicus NBRC 102444.</title>
        <authorList>
            <person name="Hosoyama A."/>
            <person name="Uohara A."/>
            <person name="Ohji S."/>
            <person name="Ichikawa N."/>
        </authorList>
    </citation>
    <scope>NUCLEOTIDE SEQUENCE [LARGE SCALE GENOMIC DNA]</scope>
    <source>
        <strain evidence="10 11">NBRC 102444</strain>
    </source>
</reference>
<comment type="catalytic activity">
    <reaction evidence="7">
        <text>(6S)-5,6,7,8-tetrahydrofolate + NADP(+) = 7,8-dihydrofolate + NADPH + H(+)</text>
        <dbReference type="Rhea" id="RHEA:15009"/>
        <dbReference type="ChEBI" id="CHEBI:15378"/>
        <dbReference type="ChEBI" id="CHEBI:57451"/>
        <dbReference type="ChEBI" id="CHEBI:57453"/>
        <dbReference type="ChEBI" id="CHEBI:57783"/>
        <dbReference type="ChEBI" id="CHEBI:58349"/>
        <dbReference type="EC" id="1.5.1.3"/>
    </reaction>
</comment>
<dbReference type="PRINTS" id="PR00070">
    <property type="entry name" value="DHFR"/>
</dbReference>
<dbReference type="UniPathway" id="UPA00077">
    <property type="reaction ID" value="UER00158"/>
</dbReference>
<dbReference type="GO" id="GO:0046654">
    <property type="term" value="P:tetrahydrofolate biosynthetic process"/>
    <property type="evidence" value="ECO:0007669"/>
    <property type="project" value="UniProtKB-UniPathway"/>
</dbReference>
<evidence type="ECO:0000256" key="1">
    <source>
        <dbReference type="ARBA" id="ARBA00004903"/>
    </source>
</evidence>
<organism evidence="10 11">
    <name type="scientific">Aneurinibacillus danicus</name>
    <dbReference type="NCBI Taxonomy" id="267746"/>
    <lineage>
        <taxon>Bacteria</taxon>
        <taxon>Bacillati</taxon>
        <taxon>Bacillota</taxon>
        <taxon>Bacilli</taxon>
        <taxon>Bacillales</taxon>
        <taxon>Paenibacillaceae</taxon>
        <taxon>Aneurinibacillus group</taxon>
        <taxon>Aneurinibacillus</taxon>
    </lineage>
</organism>
<dbReference type="GO" id="GO:0004146">
    <property type="term" value="F:dihydrofolate reductase activity"/>
    <property type="evidence" value="ECO:0007669"/>
    <property type="project" value="UniProtKB-EC"/>
</dbReference>
<keyword evidence="6 7" id="KW-0560">Oxidoreductase</keyword>
<dbReference type="AlphaFoldDB" id="A0A511VD44"/>
<dbReference type="SUPFAM" id="SSF53597">
    <property type="entry name" value="Dihydrofolate reductase-like"/>
    <property type="match status" value="1"/>
</dbReference>
<feature type="domain" description="DHFR" evidence="9">
    <location>
        <begin position="1"/>
        <end position="158"/>
    </location>
</feature>
<comment type="pathway">
    <text evidence="1 7">Cofactor biosynthesis; tetrahydrofolate biosynthesis; 5,6,7,8-tetrahydrofolate from 7,8-dihydrofolate: step 1/1.</text>
</comment>
<dbReference type="GO" id="GO:0046452">
    <property type="term" value="P:dihydrofolate metabolic process"/>
    <property type="evidence" value="ECO:0007669"/>
    <property type="project" value="TreeGrafter"/>
</dbReference>